<dbReference type="KEGG" id="lok:Loa_01694"/>
<dbReference type="GO" id="GO:0003842">
    <property type="term" value="F:L-glutamate gamma-semialdehyde dehydrogenase activity"/>
    <property type="evidence" value="ECO:0007669"/>
    <property type="project" value="InterPro"/>
</dbReference>
<dbReference type="Pfam" id="PF14850">
    <property type="entry name" value="Pro_dh-DNA_bdg"/>
    <property type="match status" value="1"/>
</dbReference>
<reference evidence="2 3" key="1">
    <citation type="journal article" date="2013" name="Int. J. Med. Microbiol.">
        <title>Legionella oakridgensis ATCC 33761 genome sequence and phenotypic characterization reveals its replication capacity in amoebae.</title>
        <authorList>
            <person name="Brzuszkiewicz E."/>
            <person name="Schulz T."/>
            <person name="Rydzewski K."/>
            <person name="Daniel R."/>
            <person name="Gillmaier N."/>
            <person name="Dittmann C."/>
            <person name="Holland G."/>
            <person name="Schunder E."/>
            <person name="Lautner M."/>
            <person name="Eisenreich W."/>
            <person name="Luck C."/>
            <person name="Heuner K."/>
        </authorList>
    </citation>
    <scope>NUCLEOTIDE SEQUENCE [LARGE SCALE GENOMIC DNA]</scope>
    <source>
        <strain>OR-10</strain>
        <strain evidence="3">ATCC 33761</strain>
    </source>
</reference>
<evidence type="ECO:0000313" key="2">
    <source>
        <dbReference type="EMBL" id="AHE67241.1"/>
    </source>
</evidence>
<dbReference type="Gene3D" id="1.10.2060.10">
    <property type="entry name" value="PutA proline dehydrogenase (PRODH), domain 2"/>
    <property type="match status" value="1"/>
</dbReference>
<dbReference type="Proteomes" id="UP000018838">
    <property type="component" value="Chromosome"/>
</dbReference>
<dbReference type="InterPro" id="IPR024089">
    <property type="entry name" value="PRODH_PutA_dom_I/II"/>
</dbReference>
<gene>
    <name evidence="2" type="ORF">Loa_01694</name>
</gene>
<dbReference type="InterPro" id="IPR024082">
    <property type="entry name" value="PRODH_PutA_dom_II"/>
</dbReference>
<accession>W0BEZ3</accession>
<protein>
    <submittedName>
        <fullName evidence="2">Proline dehydrogenase</fullName>
    </submittedName>
</protein>
<dbReference type="eggNOG" id="COG0506">
    <property type="taxonomic scope" value="Bacteria"/>
</dbReference>
<keyword evidence="3" id="KW-1185">Reference proteome</keyword>
<dbReference type="AlphaFoldDB" id="W0BEZ3"/>
<dbReference type="PATRIC" id="fig|1268635.3.peg.1725"/>
<evidence type="ECO:0000259" key="1">
    <source>
        <dbReference type="Pfam" id="PF14850"/>
    </source>
</evidence>
<dbReference type="STRING" id="1268635.Loa_01694"/>
<organism evidence="2 3">
    <name type="scientific">Legionella oakridgensis ATCC 33761 = DSM 21215</name>
    <dbReference type="NCBI Taxonomy" id="1268635"/>
    <lineage>
        <taxon>Bacteria</taxon>
        <taxon>Pseudomonadati</taxon>
        <taxon>Pseudomonadota</taxon>
        <taxon>Gammaproteobacteria</taxon>
        <taxon>Legionellales</taxon>
        <taxon>Legionellaceae</taxon>
        <taxon>Legionella</taxon>
    </lineage>
</organism>
<name>W0BEZ3_9GAMM</name>
<sequence length="122" mass="13620">MCLAEALLRVPDTATVDRLIKDKIVAADWESHRGQSASFFVNATTWALMLTGKVLSPEKAESVLSKALMKVINRSSETVIRKAVDKAMRIMSKQFVMGRTIKEALTRAKKKKPVVFVIHMTC</sequence>
<dbReference type="SUPFAM" id="SSF81935">
    <property type="entry name" value="N-terminal domain of bifunctional PutA protein"/>
    <property type="match status" value="1"/>
</dbReference>
<proteinExistence type="predicted"/>
<evidence type="ECO:0000313" key="3">
    <source>
        <dbReference type="Proteomes" id="UP000018838"/>
    </source>
</evidence>
<dbReference type="HOGENOM" id="CLU_2023816_0_0_6"/>
<feature type="domain" description="Proline dehydrogenase PutA" evidence="1">
    <location>
        <begin position="1"/>
        <end position="95"/>
    </location>
</feature>
<dbReference type="EMBL" id="CP004006">
    <property type="protein sequence ID" value="AHE67241.1"/>
    <property type="molecule type" value="Genomic_DNA"/>
</dbReference>